<feature type="region of interest" description="Disordered" evidence="5">
    <location>
        <begin position="244"/>
        <end position="263"/>
    </location>
</feature>
<dbReference type="STRING" id="12957.A0A158NZE8"/>
<dbReference type="Proteomes" id="UP000005205">
    <property type="component" value="Unassembled WGS sequence"/>
</dbReference>
<reference evidence="6" key="2">
    <citation type="submission" date="2016-04" db="UniProtKB">
        <authorList>
            <consortium name="EnsemblMetazoa"/>
        </authorList>
    </citation>
    <scope>IDENTIFICATION</scope>
</reference>
<dbReference type="OrthoDB" id="514823at2759"/>
<dbReference type="InParanoid" id="A0A158NZE8"/>
<organism evidence="6 7">
    <name type="scientific">Atta cephalotes</name>
    <name type="common">Leafcutter ant</name>
    <dbReference type="NCBI Taxonomy" id="12957"/>
    <lineage>
        <taxon>Eukaryota</taxon>
        <taxon>Metazoa</taxon>
        <taxon>Ecdysozoa</taxon>
        <taxon>Arthropoda</taxon>
        <taxon>Hexapoda</taxon>
        <taxon>Insecta</taxon>
        <taxon>Pterygota</taxon>
        <taxon>Neoptera</taxon>
        <taxon>Endopterygota</taxon>
        <taxon>Hymenoptera</taxon>
        <taxon>Apocrita</taxon>
        <taxon>Aculeata</taxon>
        <taxon>Formicoidea</taxon>
        <taxon>Formicidae</taxon>
        <taxon>Myrmicinae</taxon>
        <taxon>Atta</taxon>
    </lineage>
</organism>
<gene>
    <name evidence="6" type="primary">105626211</name>
</gene>
<dbReference type="InterPro" id="IPR041913">
    <property type="entry name" value="POLD3_sf"/>
</dbReference>
<evidence type="ECO:0000256" key="2">
    <source>
        <dbReference type="ARBA" id="ARBA00017589"/>
    </source>
</evidence>
<reference evidence="7" key="1">
    <citation type="journal article" date="2011" name="PLoS Genet.">
        <title>The genome sequence of the leaf-cutter ant Atta cephalotes reveals insights into its obligate symbiotic lifestyle.</title>
        <authorList>
            <person name="Suen G."/>
            <person name="Teiling C."/>
            <person name="Li L."/>
            <person name="Holt C."/>
            <person name="Abouheif E."/>
            <person name="Bornberg-Bauer E."/>
            <person name="Bouffard P."/>
            <person name="Caldera E.J."/>
            <person name="Cash E."/>
            <person name="Cavanaugh A."/>
            <person name="Denas O."/>
            <person name="Elhaik E."/>
            <person name="Fave M.J."/>
            <person name="Gadau J."/>
            <person name="Gibson J.D."/>
            <person name="Graur D."/>
            <person name="Grubbs K.J."/>
            <person name="Hagen D.E."/>
            <person name="Harkins T.T."/>
            <person name="Helmkampf M."/>
            <person name="Hu H."/>
            <person name="Johnson B.R."/>
            <person name="Kim J."/>
            <person name="Marsh S.E."/>
            <person name="Moeller J.A."/>
            <person name="Munoz-Torres M.C."/>
            <person name="Murphy M.C."/>
            <person name="Naughton M.C."/>
            <person name="Nigam S."/>
            <person name="Overson R."/>
            <person name="Rajakumar R."/>
            <person name="Reese J.T."/>
            <person name="Scott J.J."/>
            <person name="Smith C.R."/>
            <person name="Tao S."/>
            <person name="Tsutsui N.D."/>
            <person name="Viljakainen L."/>
            <person name="Wissler L."/>
            <person name="Yandell M.D."/>
            <person name="Zimmer F."/>
            <person name="Taylor J."/>
            <person name="Slater S.C."/>
            <person name="Clifton S.W."/>
            <person name="Warren W.C."/>
            <person name="Elsik C.G."/>
            <person name="Smith C.D."/>
            <person name="Weinstock G.M."/>
            <person name="Gerardo N.M."/>
            <person name="Currie C.R."/>
        </authorList>
    </citation>
    <scope>NUCLEOTIDE SEQUENCE [LARGE SCALE GENOMIC DNA]</scope>
</reference>
<sequence length="322" mass="37499">MNTEILKEHLETLAGHVFDNDKLVTYKWLSKELQVHVNVAKQILWNFYQKYHSNNIECTYLLIGHLKEKGIHVEVVRDSDVSKAKEKFSKIISEHVYSVHKPIMDLQLLATADSGDVKYSAIKFDAKIRSDEEMQLLRWGSAAKQATVENVLDLKSTDSTNPCMTEKNTTKKISPQRENLVKKGSLNHFFDKLIVPSKSVEVTSSEKKDNNARKDFIEEKLIRENKNLLEKKWNRSKETDEIAKKRKRTITQNDSSDSEIQNDVEMKESFLQTEPETLIKSKNLNRFLKLLSIEPQRISLFIIRLNDKDDMTSRKHLRESEH</sequence>
<dbReference type="AlphaFoldDB" id="A0A158NZE8"/>
<evidence type="ECO:0000256" key="5">
    <source>
        <dbReference type="SAM" id="MobiDB-lite"/>
    </source>
</evidence>
<comment type="subcellular location">
    <subcellularLocation>
        <location evidence="1">Nucleus</location>
    </subcellularLocation>
</comment>
<evidence type="ECO:0000256" key="1">
    <source>
        <dbReference type="ARBA" id="ARBA00004123"/>
    </source>
</evidence>
<dbReference type="PANTHER" id="PTHR17598">
    <property type="entry name" value="DNA POLYMERASE DELTA SUBUNIT 3"/>
    <property type="match status" value="1"/>
</dbReference>
<dbReference type="KEGG" id="acep:105626211"/>
<keyword evidence="3" id="KW-0235">DNA replication</keyword>
<dbReference type="InterPro" id="IPR019038">
    <property type="entry name" value="POLD3"/>
</dbReference>
<proteinExistence type="predicted"/>
<dbReference type="GO" id="GO:0043625">
    <property type="term" value="C:delta DNA polymerase complex"/>
    <property type="evidence" value="ECO:0007669"/>
    <property type="project" value="InterPro"/>
</dbReference>
<dbReference type="Gene3D" id="3.90.1030.20">
    <property type="entry name" value="DNA polymerase delta, p66 (Cdc27) subunit, wHTH domain"/>
    <property type="match status" value="1"/>
</dbReference>
<name>A0A158NZE8_ATTCE</name>
<dbReference type="Pfam" id="PF09507">
    <property type="entry name" value="CDC27"/>
    <property type="match status" value="1"/>
</dbReference>
<dbReference type="GO" id="GO:1904161">
    <property type="term" value="P:DNA synthesis involved in UV-damage excision repair"/>
    <property type="evidence" value="ECO:0007669"/>
    <property type="project" value="TreeGrafter"/>
</dbReference>
<dbReference type="GO" id="GO:0003887">
    <property type="term" value="F:DNA-directed DNA polymerase activity"/>
    <property type="evidence" value="ECO:0007669"/>
    <property type="project" value="TreeGrafter"/>
</dbReference>
<dbReference type="PANTHER" id="PTHR17598:SF13">
    <property type="entry name" value="DNA POLYMERASE DELTA SUBUNIT 3"/>
    <property type="match status" value="1"/>
</dbReference>
<evidence type="ECO:0000256" key="4">
    <source>
        <dbReference type="ARBA" id="ARBA00023242"/>
    </source>
</evidence>
<dbReference type="EMBL" id="ADTU01004505">
    <property type="status" value="NOT_ANNOTATED_CDS"/>
    <property type="molecule type" value="Genomic_DNA"/>
</dbReference>
<evidence type="ECO:0000313" key="6">
    <source>
        <dbReference type="EnsemblMetazoa" id="XP_012062906.1"/>
    </source>
</evidence>
<keyword evidence="7" id="KW-1185">Reference proteome</keyword>
<dbReference type="GO" id="GO:0006271">
    <property type="term" value="P:DNA strand elongation involved in DNA replication"/>
    <property type="evidence" value="ECO:0007669"/>
    <property type="project" value="TreeGrafter"/>
</dbReference>
<dbReference type="FunFam" id="3.90.1030.20:FF:000002">
    <property type="entry name" value="DNA polymerase delta subunit"/>
    <property type="match status" value="1"/>
</dbReference>
<evidence type="ECO:0000313" key="7">
    <source>
        <dbReference type="Proteomes" id="UP000005205"/>
    </source>
</evidence>
<protein>
    <recommendedName>
        <fullName evidence="2">DNA polymerase delta subunit 3</fullName>
    </recommendedName>
</protein>
<accession>A0A158NZE8</accession>
<dbReference type="GO" id="GO:0006297">
    <property type="term" value="P:nucleotide-excision repair, DNA gap filling"/>
    <property type="evidence" value="ECO:0007669"/>
    <property type="project" value="TreeGrafter"/>
</dbReference>
<keyword evidence="4" id="KW-0539">Nucleus</keyword>
<evidence type="ECO:0000256" key="3">
    <source>
        <dbReference type="ARBA" id="ARBA00022705"/>
    </source>
</evidence>
<dbReference type="EnsemblMetazoa" id="XM_012207516.1">
    <property type="protein sequence ID" value="XP_012062906.1"/>
    <property type="gene ID" value="LOC105626211"/>
</dbReference>